<feature type="region of interest" description="Disordered" evidence="3">
    <location>
        <begin position="589"/>
        <end position="616"/>
    </location>
</feature>
<dbReference type="PROSITE" id="PS51233">
    <property type="entry name" value="VWFD"/>
    <property type="match status" value="1"/>
</dbReference>
<dbReference type="EMBL" id="JBHFQA010000013">
    <property type="protein sequence ID" value="KAL2088518.1"/>
    <property type="molecule type" value="Genomic_DNA"/>
</dbReference>
<dbReference type="Gene3D" id="2.80.10.50">
    <property type="match status" value="1"/>
</dbReference>
<dbReference type="Pfam" id="PF25962">
    <property type="entry name" value="TIL_OTOGL_Mucin"/>
    <property type="match status" value="1"/>
</dbReference>
<feature type="compositionally biased region" description="Low complexity" evidence="3">
    <location>
        <begin position="589"/>
        <end position="598"/>
    </location>
</feature>
<evidence type="ECO:0000256" key="1">
    <source>
        <dbReference type="ARBA" id="ARBA00023157"/>
    </source>
</evidence>
<dbReference type="SUPFAM" id="SSF110221">
    <property type="entry name" value="AbfB domain"/>
    <property type="match status" value="1"/>
</dbReference>
<gene>
    <name evidence="5" type="ORF">ACEWY4_015417</name>
</gene>
<organism evidence="5 6">
    <name type="scientific">Coilia grayii</name>
    <name type="common">Gray's grenadier anchovy</name>
    <dbReference type="NCBI Taxonomy" id="363190"/>
    <lineage>
        <taxon>Eukaryota</taxon>
        <taxon>Metazoa</taxon>
        <taxon>Chordata</taxon>
        <taxon>Craniata</taxon>
        <taxon>Vertebrata</taxon>
        <taxon>Euteleostomi</taxon>
        <taxon>Actinopterygii</taxon>
        <taxon>Neopterygii</taxon>
        <taxon>Teleostei</taxon>
        <taxon>Clupei</taxon>
        <taxon>Clupeiformes</taxon>
        <taxon>Clupeoidei</taxon>
        <taxon>Engraulidae</taxon>
        <taxon>Coilinae</taxon>
        <taxon>Coilia</taxon>
    </lineage>
</organism>
<dbReference type="PANTHER" id="PTHR11339:SF228">
    <property type="entry name" value="OTOGELIN"/>
    <property type="match status" value="1"/>
</dbReference>
<dbReference type="SUPFAM" id="SSF57567">
    <property type="entry name" value="Serine protease inhibitors"/>
    <property type="match status" value="1"/>
</dbReference>
<feature type="region of interest" description="Disordered" evidence="3">
    <location>
        <begin position="629"/>
        <end position="661"/>
    </location>
</feature>
<name>A0ABD1JPX2_9TELE</name>
<dbReference type="SMART" id="SM00832">
    <property type="entry name" value="C8"/>
    <property type="match status" value="1"/>
</dbReference>
<dbReference type="InterPro" id="IPR036195">
    <property type="entry name" value="AbfB_ABD_sf"/>
</dbReference>
<evidence type="ECO:0000256" key="3">
    <source>
        <dbReference type="SAM" id="MobiDB-lite"/>
    </source>
</evidence>
<dbReference type="InterPro" id="IPR058753">
    <property type="entry name" value="TIL_OTOGL_Mucin"/>
</dbReference>
<reference evidence="5 6" key="1">
    <citation type="submission" date="2024-09" db="EMBL/GenBank/DDBJ databases">
        <title>A chromosome-level genome assembly of Gray's grenadier anchovy, Coilia grayii.</title>
        <authorList>
            <person name="Fu Z."/>
        </authorList>
    </citation>
    <scope>NUCLEOTIDE SEQUENCE [LARGE SCALE GENOMIC DNA]</scope>
    <source>
        <strain evidence="5">G4</strain>
        <tissue evidence="5">Muscle</tissue>
    </source>
</reference>
<sequence length="798" mass="86827">MDRGQRMYIWQAGYFTIVNIPEVDITVLWDRKTTVHIQAGPRWQGKLSGLCGNFDLKTVNEMRSPENMDSATPQEFGNSWSATECVNSPDTRNPCSLSPLREPFAKRQCGLLLSEVFEACHPVVDVTWFYMNCLADTCGCNRGGDCECFCTSVAAYAHQCCQQGITIDWRTPSVCLLGKGPYHLTTYRDRDTVIAANRTNGIVLPRRRSTAGRGLLSTFMMTPGLSKERPHDTSLVSFEAADRPNYFLRVDRGGHLRLAKWRDSEAFFSECTFILHRDTWINGYDSLESFSKPGYFLHYMLSWVHLMKYNHTEGFRRATLFRLTAPSPGYQMGPRCQWRYESCVNPCFRTCSDPSGQNCVTILKVEGCLPLCPGNMVLDEMTQRCVHPEDCTKPPVAVQPITPSSTAATPAAVTSATSTTTLAPSTTRATPLSPTSPTSSTSSTTTTPTSSSSSSSTTTTVEVPSTSSSAVETSSTTARAPATVAATAVETGMTHTTTTRPGVPTGVFASSSSSAAVRPEVVESVTAARTSAASPSTPAGTAETKTTTRTSSSLDSTASTSTQKTSEWVPSMHWLTHPANRTGYILFLPSTSTTTSTSPPTPPAPTRPAEGPTRVSTLPALPVTATRVTTAATSTTARHPPDVTTSSTGTTTPSEPSVVTDRTTASTVFHHSYHSFYNCYNHSGIHYGINLPQGCSQHPENITISSPTYSSVSQLHNLNRAHNKNVPNRASNINDCHSWTVQNTCSHISNNNYKYDYNFSSSSFTCLRATNYNKENNDSGFCNRSFSCDYYHCSSATA</sequence>
<dbReference type="InterPro" id="IPR014853">
    <property type="entry name" value="VWF/SSPO/ZAN-like_Cys-rich_dom"/>
</dbReference>
<dbReference type="InterPro" id="IPR050780">
    <property type="entry name" value="Mucin_vWF_Thrombospondin_sf"/>
</dbReference>
<evidence type="ECO:0000259" key="4">
    <source>
        <dbReference type="PROSITE" id="PS51233"/>
    </source>
</evidence>
<feature type="compositionally biased region" description="Low complexity" evidence="3">
    <location>
        <begin position="629"/>
        <end position="660"/>
    </location>
</feature>
<keyword evidence="2" id="KW-0325">Glycoprotein</keyword>
<dbReference type="InterPro" id="IPR007934">
    <property type="entry name" value="AbfB_ABD"/>
</dbReference>
<dbReference type="Pfam" id="PF00094">
    <property type="entry name" value="VWD"/>
    <property type="match status" value="1"/>
</dbReference>
<dbReference type="Proteomes" id="UP001591681">
    <property type="component" value="Unassembled WGS sequence"/>
</dbReference>
<dbReference type="InterPro" id="IPR036084">
    <property type="entry name" value="Ser_inhib-like_sf"/>
</dbReference>
<accession>A0ABD1JPX2</accession>
<evidence type="ECO:0000313" key="5">
    <source>
        <dbReference type="EMBL" id="KAL2088518.1"/>
    </source>
</evidence>
<dbReference type="Pfam" id="PF05270">
    <property type="entry name" value="AbfB"/>
    <property type="match status" value="1"/>
</dbReference>
<keyword evidence="1" id="KW-1015">Disulfide bond</keyword>
<feature type="domain" description="VWFD" evidence="4">
    <location>
        <begin position="1"/>
        <end position="89"/>
    </location>
</feature>
<keyword evidence="6" id="KW-1185">Reference proteome</keyword>
<comment type="caution">
    <text evidence="5">The sequence shown here is derived from an EMBL/GenBank/DDBJ whole genome shotgun (WGS) entry which is preliminary data.</text>
</comment>
<dbReference type="CDD" id="cd19941">
    <property type="entry name" value="TIL"/>
    <property type="match status" value="1"/>
</dbReference>
<dbReference type="PANTHER" id="PTHR11339">
    <property type="entry name" value="EXTRACELLULAR MATRIX GLYCOPROTEIN RELATED"/>
    <property type="match status" value="1"/>
</dbReference>
<proteinExistence type="predicted"/>
<feature type="region of interest" description="Disordered" evidence="3">
    <location>
        <begin position="397"/>
        <end position="566"/>
    </location>
</feature>
<dbReference type="Pfam" id="PF08742">
    <property type="entry name" value="C8"/>
    <property type="match status" value="1"/>
</dbReference>
<dbReference type="InterPro" id="IPR001846">
    <property type="entry name" value="VWF_type-D"/>
</dbReference>
<evidence type="ECO:0000256" key="2">
    <source>
        <dbReference type="ARBA" id="ARBA00023180"/>
    </source>
</evidence>
<dbReference type="AlphaFoldDB" id="A0ABD1JPX2"/>
<protein>
    <recommendedName>
        <fullName evidence="4">VWFD domain-containing protein</fullName>
    </recommendedName>
</protein>
<feature type="compositionally biased region" description="Low complexity" evidence="3">
    <location>
        <begin position="400"/>
        <end position="562"/>
    </location>
</feature>
<evidence type="ECO:0000313" key="6">
    <source>
        <dbReference type="Proteomes" id="UP001591681"/>
    </source>
</evidence>